<evidence type="ECO:0000256" key="1">
    <source>
        <dbReference type="ARBA" id="ARBA00004651"/>
    </source>
</evidence>
<dbReference type="OrthoDB" id="3468954at2"/>
<keyword evidence="7 9" id="KW-0472">Membrane</keyword>
<evidence type="ECO:0000256" key="8">
    <source>
        <dbReference type="ARBA" id="ARBA00039381"/>
    </source>
</evidence>
<feature type="transmembrane region" description="Helical" evidence="9">
    <location>
        <begin position="12"/>
        <end position="32"/>
    </location>
</feature>
<feature type="transmembrane region" description="Helical" evidence="9">
    <location>
        <begin position="160"/>
        <end position="180"/>
    </location>
</feature>
<feature type="transmembrane region" description="Helical" evidence="9">
    <location>
        <begin position="69"/>
        <end position="87"/>
    </location>
</feature>
<dbReference type="GO" id="GO:0022857">
    <property type="term" value="F:transmembrane transporter activity"/>
    <property type="evidence" value="ECO:0007669"/>
    <property type="project" value="InterPro"/>
</dbReference>
<sequence length="314" mass="31669">MTTISRAKWNSTEVTLLAVSIVGFIALAIASSGSLLTGPAIETLFTYVAVPVLIGLAQMVALSVGQMNLSVGALGGFVAVTGGLAMADLGVPAWLAVIGALVLGAAVGTINGLLVVLTRINGFIVTLATMTILTGLQYQLVGTSTASNYSLKDVGQASILHIPVVFLIALAVAGVLALFMRRAIWGRHLLASGGNPLAARLSGISNNRSIVMAHGLSGLLIGVAAVVTLMSAPGVNQSIGGDWLLASFAAPIIGGVALSGGAVSVSGTVLAAFIVRLVDVARAQFSLNPSWVNFVVGAVVLGTVVLTHRRGVGN</sequence>
<feature type="transmembrane region" description="Helical" evidence="9">
    <location>
        <begin position="44"/>
        <end position="62"/>
    </location>
</feature>
<evidence type="ECO:0000256" key="6">
    <source>
        <dbReference type="ARBA" id="ARBA00022989"/>
    </source>
</evidence>
<dbReference type="RefSeq" id="WP_037269799.1">
    <property type="nucleotide sequence ID" value="NZ_QHKI01000061.1"/>
</dbReference>
<evidence type="ECO:0000256" key="4">
    <source>
        <dbReference type="ARBA" id="ARBA00022519"/>
    </source>
</evidence>
<evidence type="ECO:0000313" key="10">
    <source>
        <dbReference type="EMBL" id="RSM71833.1"/>
    </source>
</evidence>
<dbReference type="EMBL" id="QHKI01000061">
    <property type="protein sequence ID" value="RSM71833.1"/>
    <property type="molecule type" value="Genomic_DNA"/>
</dbReference>
<dbReference type="Proteomes" id="UP000287547">
    <property type="component" value="Unassembled WGS sequence"/>
</dbReference>
<accession>A0A428YRW4</accession>
<keyword evidence="5 9" id="KW-0812">Transmembrane</keyword>
<evidence type="ECO:0000256" key="7">
    <source>
        <dbReference type="ARBA" id="ARBA00023136"/>
    </source>
</evidence>
<evidence type="ECO:0000313" key="11">
    <source>
        <dbReference type="Proteomes" id="UP000287547"/>
    </source>
</evidence>
<reference evidence="10 11" key="1">
    <citation type="submission" date="2018-05" db="EMBL/GenBank/DDBJ databases">
        <title>Evolution of GPA BGCs.</title>
        <authorList>
            <person name="Waglechner N."/>
            <person name="Wright G.D."/>
        </authorList>
    </citation>
    <scope>NUCLEOTIDE SEQUENCE [LARGE SCALE GENOMIC DNA]</scope>
    <source>
        <strain evidence="10 11">A82846</strain>
    </source>
</reference>
<dbReference type="CDD" id="cd06579">
    <property type="entry name" value="TM_PBP1_transp_AraH_like"/>
    <property type="match status" value="1"/>
</dbReference>
<feature type="transmembrane region" description="Helical" evidence="9">
    <location>
        <begin position="252"/>
        <end position="278"/>
    </location>
</feature>
<gene>
    <name evidence="10" type="ORF">DMH04_42985</name>
</gene>
<dbReference type="PANTHER" id="PTHR32196:SF71">
    <property type="entry name" value="AUTOINDUCER 2 IMPORT SYSTEM PERMEASE PROTEIN LSRD"/>
    <property type="match status" value="1"/>
</dbReference>
<keyword evidence="3" id="KW-1003">Cell membrane</keyword>
<comment type="subcellular location">
    <subcellularLocation>
        <location evidence="1">Cell membrane</location>
        <topology evidence="1">Multi-pass membrane protein</topology>
    </subcellularLocation>
</comment>
<protein>
    <recommendedName>
        <fullName evidence="8">Autoinducer 2 import system permease protein LsrD</fullName>
    </recommendedName>
</protein>
<feature type="transmembrane region" description="Helical" evidence="9">
    <location>
        <begin position="290"/>
        <end position="308"/>
    </location>
</feature>
<organism evidence="10 11">
    <name type="scientific">Kibdelosporangium aridum</name>
    <dbReference type="NCBI Taxonomy" id="2030"/>
    <lineage>
        <taxon>Bacteria</taxon>
        <taxon>Bacillati</taxon>
        <taxon>Actinomycetota</taxon>
        <taxon>Actinomycetes</taxon>
        <taxon>Pseudonocardiales</taxon>
        <taxon>Pseudonocardiaceae</taxon>
        <taxon>Kibdelosporangium</taxon>
    </lineage>
</organism>
<feature type="transmembrane region" description="Helical" evidence="9">
    <location>
        <begin position="210"/>
        <end position="232"/>
    </location>
</feature>
<dbReference type="AlphaFoldDB" id="A0A428YRW4"/>
<feature type="transmembrane region" description="Helical" evidence="9">
    <location>
        <begin position="123"/>
        <end position="140"/>
    </location>
</feature>
<dbReference type="PANTHER" id="PTHR32196">
    <property type="entry name" value="ABC TRANSPORTER PERMEASE PROTEIN YPHD-RELATED-RELATED"/>
    <property type="match status" value="1"/>
</dbReference>
<keyword evidence="4" id="KW-0997">Cell inner membrane</keyword>
<feature type="transmembrane region" description="Helical" evidence="9">
    <location>
        <begin position="93"/>
        <end position="116"/>
    </location>
</feature>
<evidence type="ECO:0000256" key="3">
    <source>
        <dbReference type="ARBA" id="ARBA00022475"/>
    </source>
</evidence>
<dbReference type="GO" id="GO:0005886">
    <property type="term" value="C:plasma membrane"/>
    <property type="evidence" value="ECO:0007669"/>
    <property type="project" value="UniProtKB-SubCell"/>
</dbReference>
<keyword evidence="6 9" id="KW-1133">Transmembrane helix</keyword>
<keyword evidence="2" id="KW-0813">Transport</keyword>
<dbReference type="InterPro" id="IPR001851">
    <property type="entry name" value="ABC_transp_permease"/>
</dbReference>
<proteinExistence type="predicted"/>
<name>A0A428YRW4_KIBAR</name>
<evidence type="ECO:0000256" key="2">
    <source>
        <dbReference type="ARBA" id="ARBA00022448"/>
    </source>
</evidence>
<dbReference type="Pfam" id="PF02653">
    <property type="entry name" value="BPD_transp_2"/>
    <property type="match status" value="1"/>
</dbReference>
<comment type="caution">
    <text evidence="10">The sequence shown here is derived from an EMBL/GenBank/DDBJ whole genome shotgun (WGS) entry which is preliminary data.</text>
</comment>
<evidence type="ECO:0000256" key="5">
    <source>
        <dbReference type="ARBA" id="ARBA00022692"/>
    </source>
</evidence>
<evidence type="ECO:0000256" key="9">
    <source>
        <dbReference type="SAM" id="Phobius"/>
    </source>
</evidence>